<dbReference type="GO" id="GO:0005743">
    <property type="term" value="C:mitochondrial inner membrane"/>
    <property type="evidence" value="ECO:0007669"/>
    <property type="project" value="UniProtKB-SubCell"/>
</dbReference>
<dbReference type="EMBL" id="KU552127">
    <property type="protein sequence ID" value="APG32422.1"/>
    <property type="molecule type" value="Genomic_DNA"/>
</dbReference>
<feature type="transmembrane region" description="Helical" evidence="10">
    <location>
        <begin position="145"/>
        <end position="166"/>
    </location>
</feature>
<dbReference type="Gene3D" id="1.20.210.10">
    <property type="entry name" value="Cytochrome c oxidase-like, subunit I domain"/>
    <property type="match status" value="1"/>
</dbReference>
<keyword evidence="9" id="KW-0813">Transport</keyword>
<dbReference type="PRINTS" id="PR01165">
    <property type="entry name" value="CYCOXIDASEI"/>
</dbReference>
<gene>
    <name evidence="12" type="primary">COXI</name>
</gene>
<evidence type="ECO:0000256" key="9">
    <source>
        <dbReference type="RuleBase" id="RU000369"/>
    </source>
</evidence>
<accession>A0A1P8CZ10</accession>
<evidence type="ECO:0000256" key="10">
    <source>
        <dbReference type="SAM" id="Phobius"/>
    </source>
</evidence>
<feature type="transmembrane region" description="Helical" evidence="10">
    <location>
        <begin position="56"/>
        <end position="83"/>
    </location>
</feature>
<dbReference type="Pfam" id="PF00115">
    <property type="entry name" value="COX1"/>
    <property type="match status" value="1"/>
</dbReference>
<feature type="domain" description="Cytochrome oxidase subunit I profile" evidence="11">
    <location>
        <begin position="1"/>
        <end position="511"/>
    </location>
</feature>
<evidence type="ECO:0000256" key="5">
    <source>
        <dbReference type="ARBA" id="ARBA00015947"/>
    </source>
</evidence>
<feature type="transmembrane region" description="Helical" evidence="10">
    <location>
        <begin position="15"/>
        <end position="35"/>
    </location>
</feature>
<keyword evidence="7 10" id="KW-1133">Transmembrane helix</keyword>
<keyword evidence="8 9" id="KW-0472">Membrane</keyword>
<comment type="catalytic activity">
    <reaction evidence="9">
        <text>4 Fe(II)-[cytochrome c] + O2 + 8 H(+)(in) = 4 Fe(III)-[cytochrome c] + 2 H2O + 4 H(+)(out)</text>
        <dbReference type="Rhea" id="RHEA:11436"/>
        <dbReference type="Rhea" id="RHEA-COMP:10350"/>
        <dbReference type="Rhea" id="RHEA-COMP:14399"/>
        <dbReference type="ChEBI" id="CHEBI:15377"/>
        <dbReference type="ChEBI" id="CHEBI:15378"/>
        <dbReference type="ChEBI" id="CHEBI:15379"/>
        <dbReference type="ChEBI" id="CHEBI:29033"/>
        <dbReference type="ChEBI" id="CHEBI:29034"/>
        <dbReference type="EC" id="7.1.1.9"/>
    </reaction>
</comment>
<feature type="transmembrane region" description="Helical" evidence="10">
    <location>
        <begin position="269"/>
        <end position="289"/>
    </location>
</feature>
<evidence type="ECO:0000256" key="6">
    <source>
        <dbReference type="ARBA" id="ARBA00022692"/>
    </source>
</evidence>
<evidence type="ECO:0000313" key="12">
    <source>
        <dbReference type="EMBL" id="APG32422.1"/>
    </source>
</evidence>
<comment type="cofactor">
    <cofactor evidence="1">
        <name>heme</name>
        <dbReference type="ChEBI" id="CHEBI:30413"/>
    </cofactor>
</comment>
<feature type="transmembrane region" description="Helical" evidence="10">
    <location>
        <begin position="241"/>
        <end position="257"/>
    </location>
</feature>
<feature type="transmembrane region" description="Helical" evidence="10">
    <location>
        <begin position="301"/>
        <end position="323"/>
    </location>
</feature>
<feature type="transmembrane region" description="Helical" evidence="10">
    <location>
        <begin position="410"/>
        <end position="431"/>
    </location>
</feature>
<evidence type="ECO:0000256" key="4">
    <source>
        <dbReference type="ARBA" id="ARBA00009578"/>
    </source>
</evidence>
<keyword evidence="9" id="KW-0679">Respiratory chain</keyword>
<evidence type="ECO:0000256" key="1">
    <source>
        <dbReference type="ARBA" id="ARBA00001971"/>
    </source>
</evidence>
<comment type="similarity">
    <text evidence="4 9">Belongs to the heme-copper respiratory oxidase family.</text>
</comment>
<comment type="subcellular location">
    <subcellularLocation>
        <location evidence="2">Membrane</location>
        <topology evidence="2">Multi-pass membrane protein</topology>
    </subcellularLocation>
    <subcellularLocation>
        <location evidence="9">Mitochondrion inner membrane</location>
        <topology evidence="9">Multi-pass membrane protein</topology>
    </subcellularLocation>
</comment>
<reference evidence="12" key="1">
    <citation type="submission" date="2016-01" db="EMBL/GenBank/DDBJ databases">
        <authorList>
            <person name="Oliw E.H."/>
        </authorList>
    </citation>
    <scope>NUCLEOTIDE SEQUENCE</scope>
</reference>
<dbReference type="GO" id="GO:0045277">
    <property type="term" value="C:respiratory chain complex IV"/>
    <property type="evidence" value="ECO:0007669"/>
    <property type="project" value="InterPro"/>
</dbReference>
<dbReference type="SUPFAM" id="SSF81442">
    <property type="entry name" value="Cytochrome c oxidase subunit I-like"/>
    <property type="match status" value="1"/>
</dbReference>
<evidence type="ECO:0000256" key="2">
    <source>
        <dbReference type="ARBA" id="ARBA00004141"/>
    </source>
</evidence>
<dbReference type="GO" id="GO:0020037">
    <property type="term" value="F:heme binding"/>
    <property type="evidence" value="ECO:0007669"/>
    <property type="project" value="InterPro"/>
</dbReference>
<comment type="function">
    <text evidence="9">Component of the cytochrome c oxidase, the last enzyme in the mitochondrial electron transport chain which drives oxidative phosphorylation. The respiratory chain contains 3 multisubunit complexes succinate dehydrogenase (complex II, CII), ubiquinol-cytochrome c oxidoreductase (cytochrome b-c1 complex, complex III, CIII) and cytochrome c oxidase (complex IV, CIV), that cooperate to transfer electrons derived from NADH and succinate to molecular oxygen, creating an electrochemical gradient over the inner membrane that drives transmembrane transport and the ATP synthase. Cytochrome c oxidase is the component of the respiratory chain that catalyzes the reduction of oxygen to water. Electrons originating from reduced cytochrome c in the intermembrane space (IMS) are transferred via the dinuclear copper A center (CU(A)) of subunit 2 and heme A of subunit 1 to the active site in subunit 1, a binuclear center (BNC) formed by heme A3 and copper B (CU(B)). The BNC reduces molecular oxygen to 2 water molecules using 4 electrons from cytochrome c in the IMS and 4 protons from the mitochondrial matrix.</text>
</comment>
<dbReference type="GO" id="GO:0006123">
    <property type="term" value="P:mitochondrial electron transport, cytochrome c to oxygen"/>
    <property type="evidence" value="ECO:0007669"/>
    <property type="project" value="TreeGrafter"/>
</dbReference>
<feature type="transmembrane region" description="Helical" evidence="10">
    <location>
        <begin position="335"/>
        <end position="357"/>
    </location>
</feature>
<dbReference type="AlphaFoldDB" id="A0A1P8CZ10"/>
<dbReference type="PANTHER" id="PTHR10422">
    <property type="entry name" value="CYTOCHROME C OXIDASE SUBUNIT 1"/>
    <property type="match status" value="1"/>
</dbReference>
<evidence type="ECO:0000256" key="8">
    <source>
        <dbReference type="ARBA" id="ARBA00023136"/>
    </source>
</evidence>
<organism evidence="12">
    <name type="scientific">Pteria penguin</name>
    <name type="common">Winged pearl oyster</name>
    <name type="synonym">Magnavicula penguin</name>
    <dbReference type="NCBI Taxonomy" id="113549"/>
    <lineage>
        <taxon>Eukaryota</taxon>
        <taxon>Metazoa</taxon>
        <taxon>Spiralia</taxon>
        <taxon>Lophotrochozoa</taxon>
        <taxon>Mollusca</taxon>
        <taxon>Bivalvia</taxon>
        <taxon>Autobranchia</taxon>
        <taxon>Pteriomorphia</taxon>
        <taxon>Pterioida</taxon>
        <taxon>Pterioidea</taxon>
        <taxon>Pteriidae</taxon>
        <taxon>Pteria</taxon>
    </lineage>
</organism>
<dbReference type="PROSITE" id="PS50855">
    <property type="entry name" value="COX1"/>
    <property type="match status" value="1"/>
</dbReference>
<evidence type="ECO:0000256" key="3">
    <source>
        <dbReference type="ARBA" id="ARBA00004673"/>
    </source>
</evidence>
<feature type="transmembrane region" description="Helical" evidence="10">
    <location>
        <begin position="377"/>
        <end position="398"/>
    </location>
</feature>
<feature type="transmembrane region" description="Helical" evidence="10">
    <location>
        <begin position="451"/>
        <end position="474"/>
    </location>
</feature>
<dbReference type="InterPro" id="IPR000883">
    <property type="entry name" value="Cyt_C_Oxase_1"/>
</dbReference>
<dbReference type="GO" id="GO:0004129">
    <property type="term" value="F:cytochrome-c oxidase activity"/>
    <property type="evidence" value="ECO:0007669"/>
    <property type="project" value="UniProtKB-EC"/>
</dbReference>
<protein>
    <recommendedName>
        <fullName evidence="5 9">Cytochrome c oxidase subunit 1</fullName>
        <ecNumber evidence="9">7.1.1.9</ecNumber>
    </recommendedName>
</protein>
<dbReference type="UniPathway" id="UPA00705"/>
<keyword evidence="9" id="KW-0999">Mitochondrion inner membrane</keyword>
<dbReference type="PANTHER" id="PTHR10422:SF18">
    <property type="entry name" value="CYTOCHROME C OXIDASE SUBUNIT 1"/>
    <property type="match status" value="1"/>
</dbReference>
<keyword evidence="9" id="KW-0349">Heme</keyword>
<dbReference type="PROSITE" id="PS00077">
    <property type="entry name" value="COX1_CUB"/>
    <property type="match status" value="1"/>
</dbReference>
<dbReference type="InterPro" id="IPR023616">
    <property type="entry name" value="Cyt_c_oxase-like_su1_dom"/>
</dbReference>
<keyword evidence="9" id="KW-0479">Metal-binding</keyword>
<dbReference type="EC" id="7.1.1.9" evidence="9"/>
<dbReference type="CDD" id="cd01663">
    <property type="entry name" value="Cyt_c_Oxidase_I"/>
    <property type="match status" value="1"/>
</dbReference>
<evidence type="ECO:0000256" key="7">
    <source>
        <dbReference type="ARBA" id="ARBA00022989"/>
    </source>
</evidence>
<geneLocation type="mitochondrion" evidence="12"/>
<keyword evidence="9" id="KW-0249">Electron transport</keyword>
<keyword evidence="6 9" id="KW-0812">Transmembrane</keyword>
<comment type="pathway">
    <text evidence="3 9">Energy metabolism; oxidative phosphorylation.</text>
</comment>
<name>A0A1P8CZ10_PTEPN</name>
<dbReference type="GO" id="GO:0015990">
    <property type="term" value="P:electron transport coupled proton transport"/>
    <property type="evidence" value="ECO:0007669"/>
    <property type="project" value="TreeGrafter"/>
</dbReference>
<sequence>MARWFYSVSHKDIGTLYFIFGVWCAMMGSGFSFIIRMELSSPGMLLDESGGHLYNTIVTAHALIMIFFFVMPVLMGGFGNWLIPLSLGVTDMQFPRLNNFSFWTLPAALDLVSMSFVSDGGAGTGWTLYPPLSTLEFHSSPAVDLAVVSLHLAGVGSIVASINFIVTVRNMKPRLFHQTPMFALSMYTTSHLLVFALPVLAGSLTMLLTDRHFNTSFFYPVGGGDPVLFQHLFWFFGHPEVYVLILPGFGLISHVIVQTSLKHQVFGPAGMMWAMFGIGILGFLVWGHHMFTVSVDTDSRAFFSAVTMIIAVPTGVKVFSWLATIMGMRVRLTIAMRWTLGFICLFTFGGFTGVILSSASLDVALHDTYFVTGHFHYVLSMGAVFAILAGFMHYFSLFTGLSLHRRSCKAHFWVMLIGVNLTFLPHHFLGISGMPRRMPDYPDCFYGWNKISSFGSTLSMMALVNFSFILWEVFVSQRALVGKAISSGSGLEWINDYPASIDTFEEAPAIRCVLKDQVKLEPFRSRGVLYDDGESGFSKEDWSGWFKS</sequence>
<keyword evidence="9" id="KW-0408">Iron</keyword>
<feature type="transmembrane region" description="Helical" evidence="10">
    <location>
        <begin position="187"/>
        <end position="208"/>
    </location>
</feature>
<dbReference type="InterPro" id="IPR036927">
    <property type="entry name" value="Cyt_c_oxase-like_su1_sf"/>
</dbReference>
<evidence type="ECO:0000259" key="11">
    <source>
        <dbReference type="PROSITE" id="PS50855"/>
    </source>
</evidence>
<keyword evidence="9 12" id="KW-0496">Mitochondrion</keyword>
<dbReference type="InterPro" id="IPR023615">
    <property type="entry name" value="Cyt_c_Oxase_su1_BS"/>
</dbReference>
<keyword evidence="9" id="KW-0186">Copper</keyword>
<dbReference type="InterPro" id="IPR033944">
    <property type="entry name" value="Cyt_c_oxase_su1_dom"/>
</dbReference>
<dbReference type="GO" id="GO:0046872">
    <property type="term" value="F:metal ion binding"/>
    <property type="evidence" value="ECO:0007669"/>
    <property type="project" value="UniProtKB-KW"/>
</dbReference>
<proteinExistence type="inferred from homology"/>